<evidence type="ECO:0000256" key="6">
    <source>
        <dbReference type="ARBA" id="ARBA00023163"/>
    </source>
</evidence>
<evidence type="ECO:0000259" key="9">
    <source>
        <dbReference type="PROSITE" id="PS51294"/>
    </source>
</evidence>
<evidence type="ECO:0000256" key="7">
    <source>
        <dbReference type="ARBA" id="ARBA00023242"/>
    </source>
</evidence>
<feature type="domain" description="HTH myb-type" evidence="9">
    <location>
        <begin position="9"/>
        <end position="61"/>
    </location>
</feature>
<dbReference type="FunFam" id="1.10.10.60:FF:000001">
    <property type="entry name" value="MYB-related transcription factor"/>
    <property type="match status" value="1"/>
</dbReference>
<evidence type="ECO:0000256" key="1">
    <source>
        <dbReference type="ARBA" id="ARBA00004123"/>
    </source>
</evidence>
<dbReference type="InterPro" id="IPR015495">
    <property type="entry name" value="Myb_TF_plants"/>
</dbReference>
<dbReference type="PROSITE" id="PS51294">
    <property type="entry name" value="HTH_MYB"/>
    <property type="match status" value="2"/>
</dbReference>
<evidence type="ECO:0000256" key="4">
    <source>
        <dbReference type="ARBA" id="ARBA00023125"/>
    </source>
</evidence>
<dbReference type="PANTHER" id="PTHR47999">
    <property type="entry name" value="TRANSCRIPTION FACTOR MYB8-RELATED-RELATED"/>
    <property type="match status" value="1"/>
</dbReference>
<evidence type="ECO:0000256" key="3">
    <source>
        <dbReference type="ARBA" id="ARBA00023015"/>
    </source>
</evidence>
<evidence type="ECO:0000256" key="5">
    <source>
        <dbReference type="ARBA" id="ARBA00023159"/>
    </source>
</evidence>
<dbReference type="SMART" id="SM00717">
    <property type="entry name" value="SANT"/>
    <property type="match status" value="2"/>
</dbReference>
<comment type="subcellular location">
    <subcellularLocation>
        <location evidence="1">Nucleus</location>
    </subcellularLocation>
</comment>
<protein>
    <submittedName>
        <fullName evidence="10">Transcription factor MYB31</fullName>
    </submittedName>
</protein>
<accession>A0A167V911</accession>
<dbReference type="GO" id="GO:0003677">
    <property type="term" value="F:DNA binding"/>
    <property type="evidence" value="ECO:0007669"/>
    <property type="project" value="UniProtKB-KW"/>
</dbReference>
<feature type="domain" description="Myb-like" evidence="8">
    <location>
        <begin position="9"/>
        <end position="61"/>
    </location>
</feature>
<dbReference type="Gene3D" id="1.10.10.60">
    <property type="entry name" value="Homeodomain-like"/>
    <property type="match status" value="2"/>
</dbReference>
<keyword evidence="5" id="KW-0010">Activator</keyword>
<dbReference type="InterPro" id="IPR017930">
    <property type="entry name" value="Myb_dom"/>
</dbReference>
<dbReference type="PANTHER" id="PTHR47999:SF86">
    <property type="entry name" value="MYB-RELATED PROTEIN MYB4-LIKE"/>
    <property type="match status" value="1"/>
</dbReference>
<evidence type="ECO:0000313" key="10">
    <source>
        <dbReference type="EMBL" id="ANB66414.1"/>
    </source>
</evidence>
<dbReference type="CDD" id="cd00167">
    <property type="entry name" value="SANT"/>
    <property type="match status" value="2"/>
</dbReference>
<feature type="domain" description="HTH myb-type" evidence="9">
    <location>
        <begin position="62"/>
        <end position="116"/>
    </location>
</feature>
<dbReference type="FunFam" id="1.10.10.60:FF:000302">
    <property type="entry name" value="Transcription factor TT2"/>
    <property type="match status" value="1"/>
</dbReference>
<dbReference type="EMBL" id="KU131220">
    <property type="protein sequence ID" value="ANB66414.1"/>
    <property type="molecule type" value="mRNA"/>
</dbReference>
<keyword evidence="6" id="KW-0804">Transcription</keyword>
<name>A0A167V911_PICAB</name>
<reference evidence="10" key="1">
    <citation type="submission" date="2015-11" db="EMBL/GenBank/DDBJ databases">
        <title>Identification of a MYB-bHLH-WD40 transcription complex in Norway spruce.</title>
        <authorList>
            <person name="Nemesio-Gorriz M."/>
            <person name="Blair P.B."/>
            <person name="Mukhtar S.M."/>
            <person name="Elfstrand M."/>
        </authorList>
    </citation>
    <scope>NUCLEOTIDE SEQUENCE</scope>
</reference>
<organism evidence="10">
    <name type="scientific">Picea abies</name>
    <name type="common">Norway spruce</name>
    <name type="synonym">Picea excelsa</name>
    <dbReference type="NCBI Taxonomy" id="3329"/>
    <lineage>
        <taxon>Eukaryota</taxon>
        <taxon>Viridiplantae</taxon>
        <taxon>Streptophyta</taxon>
        <taxon>Embryophyta</taxon>
        <taxon>Tracheophyta</taxon>
        <taxon>Spermatophyta</taxon>
        <taxon>Pinopsida</taxon>
        <taxon>Pinidae</taxon>
        <taxon>Conifers I</taxon>
        <taxon>Pinales</taxon>
        <taxon>Pinaceae</taxon>
        <taxon>Picea</taxon>
    </lineage>
</organism>
<dbReference type="GO" id="GO:0005634">
    <property type="term" value="C:nucleus"/>
    <property type="evidence" value="ECO:0007669"/>
    <property type="project" value="UniProtKB-SubCell"/>
</dbReference>
<evidence type="ECO:0000256" key="2">
    <source>
        <dbReference type="ARBA" id="ARBA00022737"/>
    </source>
</evidence>
<feature type="domain" description="Myb-like" evidence="8">
    <location>
        <begin position="62"/>
        <end position="112"/>
    </location>
</feature>
<dbReference type="InterPro" id="IPR001005">
    <property type="entry name" value="SANT/Myb"/>
</dbReference>
<proteinExistence type="evidence at transcript level"/>
<keyword evidence="7" id="KW-0539">Nucleus</keyword>
<evidence type="ECO:0000259" key="8">
    <source>
        <dbReference type="PROSITE" id="PS50090"/>
    </source>
</evidence>
<keyword evidence="2" id="KW-0677">Repeat</keyword>
<dbReference type="PROSITE" id="PS50090">
    <property type="entry name" value="MYB_LIKE"/>
    <property type="match status" value="2"/>
</dbReference>
<dbReference type="Pfam" id="PF00249">
    <property type="entry name" value="Myb_DNA-binding"/>
    <property type="match status" value="2"/>
</dbReference>
<dbReference type="InterPro" id="IPR009057">
    <property type="entry name" value="Homeodomain-like_sf"/>
</dbReference>
<dbReference type="AlphaFoldDB" id="A0A167V911"/>
<keyword evidence="3" id="KW-0805">Transcription regulation</keyword>
<dbReference type="SUPFAM" id="SSF46689">
    <property type="entry name" value="Homeodomain-like"/>
    <property type="match status" value="1"/>
</dbReference>
<sequence length="357" mass="39935">MGRSPCCSKEGLNRGAWTKTEDIILCEYIRIHGDGGWRTLPKKAGIKRCGKSCRLRWLNYLRPDIKRGGISPDEEELIIRLHRLLGNRWSLIAGRLPGRTDNEIKNYWNTCLSKKLLLSMNKSQSKATKNVKSTSKSSPVQNRVFKTTPVKVTTAVRLSETIRPKGSMNGYGCSNRSSDEAFKLCNAKETTNSSKSWCDLLGNDTEGRISTSSMSLALERSPNSYYFGTDAATLADSLLDLNELSSPDCSLLSPPSNCSADFGLQDFCGEPVTLTAEANEFEVVSSDQNIMQRDNGFTVLDDQGIEEFYDHTQPLDWIHELDYIEKSSPRALSFLLLESEDEREEKLGDHTQIPDVV</sequence>
<keyword evidence="4" id="KW-0238">DNA-binding</keyword>